<sequence length="291" mass="33001">MARQPTGRELSYANKMEVIRHLNHLSTMGKLARGAIASTASQLNIHRTTVSRILKAYQRNALVPSLKVDSVDRPLIYTPDLVTSTLRELPQSLRSTMRDMSEGTGIPLASLQRALKAGKIQRCSTHFKPLLSKDNKEEYIAFCRSREKIRKKYLTEGKEPEQCVWSSKRFIPKVMFLGAIVCLRQQDWHVANRVEPICCAQLPQPPAGTIVLTLVNVYTVVYRDYVLTRVIPVIKVKFPTVNKRVVLQHDNATPHGGITDADFACICAMTRYLLKEMSQVIWKSVILKSRQ</sequence>
<proteinExistence type="predicted"/>
<name>W4GBG6_APHAT</name>
<dbReference type="EMBL" id="KI913134">
    <property type="protein sequence ID" value="ETV77022.1"/>
    <property type="molecule type" value="Genomic_DNA"/>
</dbReference>
<dbReference type="PANTHER" id="PTHR33889:SF7">
    <property type="entry name" value="OS04G0681850 PROTEIN"/>
    <property type="match status" value="1"/>
</dbReference>
<dbReference type="GO" id="GO:0003676">
    <property type="term" value="F:nucleic acid binding"/>
    <property type="evidence" value="ECO:0007669"/>
    <property type="project" value="InterPro"/>
</dbReference>
<gene>
    <name evidence="1" type="ORF">H257_08938</name>
</gene>
<evidence type="ECO:0000313" key="1">
    <source>
        <dbReference type="EMBL" id="ETV77022.1"/>
    </source>
</evidence>
<dbReference type="GeneID" id="20810934"/>
<dbReference type="Gene3D" id="3.30.420.10">
    <property type="entry name" value="Ribonuclease H-like superfamily/Ribonuclease H"/>
    <property type="match status" value="1"/>
</dbReference>
<dbReference type="InterPro" id="IPR036397">
    <property type="entry name" value="RNaseH_sf"/>
</dbReference>
<dbReference type="PANTHER" id="PTHR33889">
    <property type="entry name" value="OS04G0681850 PROTEIN"/>
    <property type="match status" value="1"/>
</dbReference>
<dbReference type="OrthoDB" id="116611at2759"/>
<dbReference type="VEuPathDB" id="FungiDB:H257_08938"/>
<dbReference type="RefSeq" id="XP_009833328.1">
    <property type="nucleotide sequence ID" value="XM_009835026.1"/>
</dbReference>
<accession>W4GBG6</accession>
<dbReference type="AlphaFoldDB" id="W4GBG6"/>
<reference evidence="1" key="1">
    <citation type="submission" date="2013-12" db="EMBL/GenBank/DDBJ databases">
        <title>The Genome Sequence of Aphanomyces astaci APO3.</title>
        <authorList>
            <consortium name="The Broad Institute Genomics Platform"/>
            <person name="Russ C."/>
            <person name="Tyler B."/>
            <person name="van West P."/>
            <person name="Dieguez-Uribeondo J."/>
            <person name="Young S.K."/>
            <person name="Zeng Q."/>
            <person name="Gargeya S."/>
            <person name="Fitzgerald M."/>
            <person name="Abouelleil A."/>
            <person name="Alvarado L."/>
            <person name="Chapman S.B."/>
            <person name="Gainer-Dewar J."/>
            <person name="Goldberg J."/>
            <person name="Griggs A."/>
            <person name="Gujja S."/>
            <person name="Hansen M."/>
            <person name="Howarth C."/>
            <person name="Imamovic A."/>
            <person name="Ireland A."/>
            <person name="Larimer J."/>
            <person name="McCowan C."/>
            <person name="Murphy C."/>
            <person name="Pearson M."/>
            <person name="Poon T.W."/>
            <person name="Priest M."/>
            <person name="Roberts A."/>
            <person name="Saif S."/>
            <person name="Shea T."/>
            <person name="Sykes S."/>
            <person name="Wortman J."/>
            <person name="Nusbaum C."/>
            <person name="Birren B."/>
        </authorList>
    </citation>
    <scope>NUCLEOTIDE SEQUENCE [LARGE SCALE GENOMIC DNA]</scope>
    <source>
        <strain evidence="1">APO3</strain>
    </source>
</reference>
<protein>
    <submittedName>
        <fullName evidence="1">Uncharacterized protein</fullName>
    </submittedName>
</protein>
<organism evidence="1">
    <name type="scientific">Aphanomyces astaci</name>
    <name type="common">Crayfish plague agent</name>
    <dbReference type="NCBI Taxonomy" id="112090"/>
    <lineage>
        <taxon>Eukaryota</taxon>
        <taxon>Sar</taxon>
        <taxon>Stramenopiles</taxon>
        <taxon>Oomycota</taxon>
        <taxon>Saprolegniomycetes</taxon>
        <taxon>Saprolegniales</taxon>
        <taxon>Verrucalvaceae</taxon>
        <taxon>Aphanomyces</taxon>
    </lineage>
</organism>